<feature type="compositionally biased region" description="Basic and acidic residues" evidence="1">
    <location>
        <begin position="288"/>
        <end position="300"/>
    </location>
</feature>
<feature type="compositionally biased region" description="Polar residues" evidence="1">
    <location>
        <begin position="302"/>
        <end position="330"/>
    </location>
</feature>
<feature type="compositionally biased region" description="Low complexity" evidence="1">
    <location>
        <begin position="163"/>
        <end position="173"/>
    </location>
</feature>
<dbReference type="AlphaFoldDB" id="A0AA40EHM1"/>
<dbReference type="EMBL" id="JAUKTV010000004">
    <property type="protein sequence ID" value="KAK0739177.1"/>
    <property type="molecule type" value="Genomic_DNA"/>
</dbReference>
<feature type="compositionally biased region" description="Low complexity" evidence="1">
    <location>
        <begin position="192"/>
        <end position="201"/>
    </location>
</feature>
<feature type="compositionally biased region" description="Polar residues" evidence="1">
    <location>
        <begin position="337"/>
        <end position="366"/>
    </location>
</feature>
<feature type="compositionally biased region" description="Polar residues" evidence="1">
    <location>
        <begin position="214"/>
        <end position="228"/>
    </location>
</feature>
<comment type="caution">
    <text evidence="2">The sequence shown here is derived from an EMBL/GenBank/DDBJ whole genome shotgun (WGS) entry which is preliminary data.</text>
</comment>
<organism evidence="2 3">
    <name type="scientific">Apiosordaria backusii</name>
    <dbReference type="NCBI Taxonomy" id="314023"/>
    <lineage>
        <taxon>Eukaryota</taxon>
        <taxon>Fungi</taxon>
        <taxon>Dikarya</taxon>
        <taxon>Ascomycota</taxon>
        <taxon>Pezizomycotina</taxon>
        <taxon>Sordariomycetes</taxon>
        <taxon>Sordariomycetidae</taxon>
        <taxon>Sordariales</taxon>
        <taxon>Lasiosphaeriaceae</taxon>
        <taxon>Apiosordaria</taxon>
    </lineage>
</organism>
<accession>A0AA40EHM1</accession>
<evidence type="ECO:0000256" key="1">
    <source>
        <dbReference type="SAM" id="MobiDB-lite"/>
    </source>
</evidence>
<proteinExistence type="predicted"/>
<sequence>MPASKPTPQPRRPIRRFELQDVRFNGRASFYKDPQLVLKPQLDLVSRKPVDGSRLRMPLWRNYLMVHVKDRAEELVKLDLADFRQSEDQSSTASERFICRAHHDPVLYVRYPTNTQDGFSILRATLKVASDFESVLSELSSLGIMIEYYQEESAPSQVYQAHSWSQPHSQPQSGYFHPTPNTIPGPMPTNIPSHPYSSSPSYPVPPNPPYQYSNTFGVSDQSAYQRAASQPVGYPGGYQSQGQWPPPAVPSPAATTIGIPGVLGAGIYKVSKLASSRSRPRRSQASRGLHDPGGADRGKYLESNSSTTQLSSGKTSSQDSPLNPSHSGSGQRRGLQRVQTICGDSQETKSQASTLAPDSYDPSSPSFGGLRLPEEEEAGDAPSQQTTISTMVSSQPTTTTAMVPYKPRKQDHVTPADGKINLAAVLRISQIQHEGLTEATRVWDDMMEKGRIAISSLEDPEEAFRVLTGYQDEFTKRWDRVVASTVREMREVENKDAP</sequence>
<name>A0AA40EHM1_9PEZI</name>
<evidence type="ECO:0000313" key="3">
    <source>
        <dbReference type="Proteomes" id="UP001172159"/>
    </source>
</evidence>
<protein>
    <submittedName>
        <fullName evidence="2">Uncharacterized protein</fullName>
    </submittedName>
</protein>
<gene>
    <name evidence="2" type="ORF">B0T21DRAFT_382273</name>
</gene>
<dbReference type="Proteomes" id="UP001172159">
    <property type="component" value="Unassembled WGS sequence"/>
</dbReference>
<evidence type="ECO:0000313" key="2">
    <source>
        <dbReference type="EMBL" id="KAK0739177.1"/>
    </source>
</evidence>
<feature type="region of interest" description="Disordered" evidence="1">
    <location>
        <begin position="163"/>
        <end position="252"/>
    </location>
</feature>
<feature type="region of interest" description="Disordered" evidence="1">
    <location>
        <begin position="273"/>
        <end position="399"/>
    </location>
</feature>
<reference evidence="2" key="1">
    <citation type="submission" date="2023-06" db="EMBL/GenBank/DDBJ databases">
        <title>Genome-scale phylogeny and comparative genomics of the fungal order Sordariales.</title>
        <authorList>
            <consortium name="Lawrence Berkeley National Laboratory"/>
            <person name="Hensen N."/>
            <person name="Bonometti L."/>
            <person name="Westerberg I."/>
            <person name="Brannstrom I.O."/>
            <person name="Guillou S."/>
            <person name="Cros-Aarteil S."/>
            <person name="Calhoun S."/>
            <person name="Haridas S."/>
            <person name="Kuo A."/>
            <person name="Mondo S."/>
            <person name="Pangilinan J."/>
            <person name="Riley R."/>
            <person name="Labutti K."/>
            <person name="Andreopoulos B."/>
            <person name="Lipzen A."/>
            <person name="Chen C."/>
            <person name="Yanf M."/>
            <person name="Daum C."/>
            <person name="Ng V."/>
            <person name="Clum A."/>
            <person name="Steindorff A."/>
            <person name="Ohm R."/>
            <person name="Martin F."/>
            <person name="Silar P."/>
            <person name="Natvig D."/>
            <person name="Lalanne C."/>
            <person name="Gautier V."/>
            <person name="Ament-Velasquez S.L."/>
            <person name="Kruys A."/>
            <person name="Hutchinson M.I."/>
            <person name="Powell A.J."/>
            <person name="Barry K."/>
            <person name="Miller A.N."/>
            <person name="Grigoriev I.V."/>
            <person name="Debuchy R."/>
            <person name="Gladieux P."/>
            <person name="Thoren M.H."/>
            <person name="Johannesson H."/>
        </authorList>
    </citation>
    <scope>NUCLEOTIDE SEQUENCE</scope>
    <source>
        <strain evidence="2">CBS 540.89</strain>
    </source>
</reference>
<feature type="compositionally biased region" description="Polar residues" evidence="1">
    <location>
        <begin position="382"/>
        <end position="399"/>
    </location>
</feature>
<keyword evidence="3" id="KW-1185">Reference proteome</keyword>